<dbReference type="AlphaFoldDB" id="A0A1D2JGQ7"/>
<feature type="region of interest" description="Disordered" evidence="1">
    <location>
        <begin position="172"/>
        <end position="202"/>
    </location>
</feature>
<dbReference type="Gene3D" id="3.20.20.70">
    <property type="entry name" value="Aldolase class I"/>
    <property type="match status" value="1"/>
</dbReference>
<sequence>MLGRVRSLWFVTSQRNCLVTPPRLQVQRSYCMPRKVGPALTSQSATASRHATSAPLPRENKLHELSRIIVQCTDTGFSQLVIPIQVDHLALRGFSSLNGWFLNTPMNSSRQDDISLCMSRGWADVLCSIIPFSVLRPSQYLASPINQNHSILPAISNHMPLHNNAPSSVPSYDWAGQSAGRQGASNGIHSKPAYSDSFSSSSVDVNYDRRPRPLKPGIYVPTVAFFKEVSEDLDTDTIASHAVRMARAGVAGLATQGSNGEAVHLSHQERHLVTKTTREALNEAGFSHIPIIVGCGAQSTRETIILCEEAAASGGDYVLVLPPAYYKGLYKPQFTIDFFSDVATASPIPVLIYNFPGAAAGIDIDSDVIIELAKHPNIVGCKLTCGNTGKLNRIAAAARASNPLEEVSGFMCMGGSADFTMQTLIGGGSGVICGLANIAPKACVKIIELYKAGKFVEAQNLQAVVARGDWAAIQGGVVGIKSGLLSHFGYGGYGRKPLPRPTKPEISKYAEGFEELVAVENVL</sequence>
<organism evidence="2 3">
    <name type="scientific">Paracoccidioides brasiliensis</name>
    <dbReference type="NCBI Taxonomy" id="121759"/>
    <lineage>
        <taxon>Eukaryota</taxon>
        <taxon>Fungi</taxon>
        <taxon>Dikarya</taxon>
        <taxon>Ascomycota</taxon>
        <taxon>Pezizomycotina</taxon>
        <taxon>Eurotiomycetes</taxon>
        <taxon>Eurotiomycetidae</taxon>
        <taxon>Onygenales</taxon>
        <taxon>Ajellomycetaceae</taxon>
        <taxon>Paracoccidioides</taxon>
    </lineage>
</organism>
<dbReference type="VEuPathDB" id="FungiDB:PABG_00593"/>
<dbReference type="Pfam" id="PF00701">
    <property type="entry name" value="DHDPS"/>
    <property type="match status" value="1"/>
</dbReference>
<dbReference type="PANTHER" id="PTHR12128:SF52">
    <property type="entry name" value="4-HYDROXY-2-OXOGLUTARATE ALDOLASE, MITOCHONDRIAL-RELATED"/>
    <property type="match status" value="1"/>
</dbReference>
<accession>A0A1D2JGQ7</accession>
<evidence type="ECO:0008006" key="4">
    <source>
        <dbReference type="Google" id="ProtNLM"/>
    </source>
</evidence>
<evidence type="ECO:0000313" key="3">
    <source>
        <dbReference type="Proteomes" id="UP000242814"/>
    </source>
</evidence>
<dbReference type="InterPro" id="IPR002220">
    <property type="entry name" value="DapA-like"/>
</dbReference>
<dbReference type="PANTHER" id="PTHR12128">
    <property type="entry name" value="DIHYDRODIPICOLINATE SYNTHASE"/>
    <property type="match status" value="1"/>
</dbReference>
<feature type="compositionally biased region" description="Polar residues" evidence="1">
    <location>
        <begin position="179"/>
        <end position="188"/>
    </location>
</feature>
<dbReference type="InterPro" id="IPR013785">
    <property type="entry name" value="Aldolase_TIM"/>
</dbReference>
<dbReference type="GO" id="GO:0008840">
    <property type="term" value="F:4-hydroxy-tetrahydrodipicolinate synthase activity"/>
    <property type="evidence" value="ECO:0007669"/>
    <property type="project" value="TreeGrafter"/>
</dbReference>
<gene>
    <name evidence="2" type="ORF">ACO22_03135</name>
</gene>
<dbReference type="PRINTS" id="PR00146">
    <property type="entry name" value="DHPICSNTHASE"/>
</dbReference>
<dbReference type="EMBL" id="LZYO01000104">
    <property type="protein sequence ID" value="ODH34242.1"/>
    <property type="molecule type" value="Genomic_DNA"/>
</dbReference>
<dbReference type="CDD" id="cd00408">
    <property type="entry name" value="DHDPS-like"/>
    <property type="match status" value="1"/>
</dbReference>
<reference evidence="2 3" key="1">
    <citation type="submission" date="2016-06" db="EMBL/GenBank/DDBJ databases">
        <authorList>
            <person name="Kjaerup R.B."/>
            <person name="Dalgaard T.S."/>
            <person name="Juul-Madsen H.R."/>
        </authorList>
    </citation>
    <scope>NUCLEOTIDE SEQUENCE [LARGE SCALE GENOMIC DNA]</scope>
    <source>
        <strain evidence="2 3">Pb300</strain>
    </source>
</reference>
<protein>
    <recommendedName>
        <fullName evidence="4">Dihydrodipicolinate synthase</fullName>
    </recommendedName>
</protein>
<dbReference type="Proteomes" id="UP000242814">
    <property type="component" value="Unassembled WGS sequence"/>
</dbReference>
<dbReference type="SUPFAM" id="SSF51569">
    <property type="entry name" value="Aldolase"/>
    <property type="match status" value="1"/>
</dbReference>
<dbReference type="SMART" id="SM01130">
    <property type="entry name" value="DHDPS"/>
    <property type="match status" value="1"/>
</dbReference>
<evidence type="ECO:0000313" key="2">
    <source>
        <dbReference type="EMBL" id="ODH34242.1"/>
    </source>
</evidence>
<name>A0A1D2JGQ7_PARBR</name>
<proteinExistence type="predicted"/>
<comment type="caution">
    <text evidence="2">The sequence shown here is derived from an EMBL/GenBank/DDBJ whole genome shotgun (WGS) entry which is preliminary data.</text>
</comment>
<evidence type="ECO:0000256" key="1">
    <source>
        <dbReference type="SAM" id="MobiDB-lite"/>
    </source>
</evidence>
<dbReference type="VEuPathDB" id="FungiDB:PADG_03024"/>